<keyword evidence="1" id="KW-0560">Oxidoreductase</keyword>
<dbReference type="PROSITE" id="PS01162">
    <property type="entry name" value="QOR_ZETA_CRYSTAL"/>
    <property type="match status" value="1"/>
</dbReference>
<evidence type="ECO:0000256" key="1">
    <source>
        <dbReference type="ARBA" id="ARBA00023002"/>
    </source>
</evidence>
<dbReference type="PANTHER" id="PTHR11695:SF294">
    <property type="entry name" value="RETICULON-4-INTERACTING PROTEIN 1, MITOCHONDRIAL"/>
    <property type="match status" value="1"/>
</dbReference>
<proteinExistence type="predicted"/>
<dbReference type="CDD" id="cd05289">
    <property type="entry name" value="MDR_like_2"/>
    <property type="match status" value="1"/>
</dbReference>
<dbReference type="SUPFAM" id="SSF51735">
    <property type="entry name" value="NAD(P)-binding Rossmann-fold domains"/>
    <property type="match status" value="1"/>
</dbReference>
<dbReference type="EMBL" id="BAAAQX010000019">
    <property type="protein sequence ID" value="GAA2210996.1"/>
    <property type="molecule type" value="Genomic_DNA"/>
</dbReference>
<dbReference type="InterPro" id="IPR013154">
    <property type="entry name" value="ADH-like_N"/>
</dbReference>
<dbReference type="SMART" id="SM00829">
    <property type="entry name" value="PKS_ER"/>
    <property type="match status" value="1"/>
</dbReference>
<name>A0ABN3CNP6_9ACTN</name>
<sequence length="320" mass="33750">MTSMSFVTENMRAIVYRSFGEPEVLELADVPRPEPQPHEVLVRVKAAGVNPPDWKLRRAPYPPDYLEPPLIPGWDVSGVVEEAGAYVGRFKPGDEVFGMLNFPLYAGAYAEYVVARPRQFALKPAGITHTQAAALPMGALTAWQGFADIAGVSPGQRVLVHAAAGGVGHLTVQLAKLRGAYVIGTARAAKHDFVRGLGADEVIDYTATDFASAVSGVDVVVDIVGKDYPARSLPLIRPGGALVAVSGMTPEDVAAYTEAGVRHGLFVVEPDHAALAAVAGLAAEGSLNVHVDRVFPLAEAAKAHALMESGDFVGKLVLEI</sequence>
<protein>
    <submittedName>
        <fullName evidence="3">NADP-dependent oxidoreductase</fullName>
    </submittedName>
</protein>
<dbReference type="InterPro" id="IPR036291">
    <property type="entry name" value="NAD(P)-bd_dom_sf"/>
</dbReference>
<evidence type="ECO:0000259" key="2">
    <source>
        <dbReference type="SMART" id="SM00829"/>
    </source>
</evidence>
<dbReference type="InterPro" id="IPR002364">
    <property type="entry name" value="Quin_OxRdtase/zeta-crystal_CS"/>
</dbReference>
<dbReference type="Pfam" id="PF08240">
    <property type="entry name" value="ADH_N"/>
    <property type="match status" value="1"/>
</dbReference>
<keyword evidence="4" id="KW-1185">Reference proteome</keyword>
<dbReference type="PANTHER" id="PTHR11695">
    <property type="entry name" value="ALCOHOL DEHYDROGENASE RELATED"/>
    <property type="match status" value="1"/>
</dbReference>
<dbReference type="Pfam" id="PF13602">
    <property type="entry name" value="ADH_zinc_N_2"/>
    <property type="match status" value="1"/>
</dbReference>
<evidence type="ECO:0000313" key="4">
    <source>
        <dbReference type="Proteomes" id="UP001499843"/>
    </source>
</evidence>
<dbReference type="Proteomes" id="UP001499843">
    <property type="component" value="Unassembled WGS sequence"/>
</dbReference>
<gene>
    <name evidence="3" type="ORF">GCM10009850_064550</name>
</gene>
<dbReference type="Gene3D" id="3.90.180.10">
    <property type="entry name" value="Medium-chain alcohol dehydrogenases, catalytic domain"/>
    <property type="match status" value="1"/>
</dbReference>
<dbReference type="Gene3D" id="3.40.50.720">
    <property type="entry name" value="NAD(P)-binding Rossmann-like Domain"/>
    <property type="match status" value="1"/>
</dbReference>
<evidence type="ECO:0000313" key="3">
    <source>
        <dbReference type="EMBL" id="GAA2210996.1"/>
    </source>
</evidence>
<dbReference type="SUPFAM" id="SSF50129">
    <property type="entry name" value="GroES-like"/>
    <property type="match status" value="1"/>
</dbReference>
<accession>A0ABN3CNP6</accession>
<dbReference type="InterPro" id="IPR020843">
    <property type="entry name" value="ER"/>
</dbReference>
<comment type="caution">
    <text evidence="3">The sequence shown here is derived from an EMBL/GenBank/DDBJ whole genome shotgun (WGS) entry which is preliminary data.</text>
</comment>
<organism evidence="3 4">
    <name type="scientific">Nonomuraea monospora</name>
    <dbReference type="NCBI Taxonomy" id="568818"/>
    <lineage>
        <taxon>Bacteria</taxon>
        <taxon>Bacillati</taxon>
        <taxon>Actinomycetota</taxon>
        <taxon>Actinomycetes</taxon>
        <taxon>Streptosporangiales</taxon>
        <taxon>Streptosporangiaceae</taxon>
        <taxon>Nonomuraea</taxon>
    </lineage>
</organism>
<dbReference type="InterPro" id="IPR011032">
    <property type="entry name" value="GroES-like_sf"/>
</dbReference>
<dbReference type="InterPro" id="IPR050700">
    <property type="entry name" value="YIM1/Zinc_Alcohol_DH_Fams"/>
</dbReference>
<feature type="domain" description="Enoyl reductase (ER)" evidence="2">
    <location>
        <begin position="20"/>
        <end position="318"/>
    </location>
</feature>
<reference evidence="3 4" key="1">
    <citation type="journal article" date="2019" name="Int. J. Syst. Evol. Microbiol.">
        <title>The Global Catalogue of Microorganisms (GCM) 10K type strain sequencing project: providing services to taxonomists for standard genome sequencing and annotation.</title>
        <authorList>
            <consortium name="The Broad Institute Genomics Platform"/>
            <consortium name="The Broad Institute Genome Sequencing Center for Infectious Disease"/>
            <person name="Wu L."/>
            <person name="Ma J."/>
        </authorList>
    </citation>
    <scope>NUCLEOTIDE SEQUENCE [LARGE SCALE GENOMIC DNA]</scope>
    <source>
        <strain evidence="3 4">JCM 16114</strain>
    </source>
</reference>